<gene>
    <name evidence="2" type="primary">fabG</name>
    <name evidence="2" type="ORF">GCM10010987_35690</name>
    <name evidence="3" type="ORF">XH86_38795</name>
</gene>
<protein>
    <submittedName>
        <fullName evidence="2">3-oxoacyl-[acyl-carrier-protein] reductase FabG</fullName>
    </submittedName>
    <submittedName>
        <fullName evidence="3">Short-chain dehydrogenase</fullName>
    </submittedName>
</protein>
<reference evidence="2" key="1">
    <citation type="journal article" date="2014" name="Int. J. Syst. Evol. Microbiol.">
        <title>Complete genome sequence of Corynebacterium casei LMG S-19264T (=DSM 44701T), isolated from a smear-ripened cheese.</title>
        <authorList>
            <consortium name="US DOE Joint Genome Institute (JGI-PGF)"/>
            <person name="Walter F."/>
            <person name="Albersmeier A."/>
            <person name="Kalinowski J."/>
            <person name="Ruckert C."/>
        </authorList>
    </citation>
    <scope>NUCLEOTIDE SEQUENCE</scope>
    <source>
        <strain evidence="2">CGMCC 1.15034</strain>
    </source>
</reference>
<dbReference type="InterPro" id="IPR036291">
    <property type="entry name" value="NAD(P)-bd_dom_sf"/>
</dbReference>
<accession>A0A410VI55</accession>
<evidence type="ECO:0000313" key="5">
    <source>
        <dbReference type="Proteomes" id="UP000625079"/>
    </source>
</evidence>
<dbReference type="FunFam" id="3.40.50.720:FF:000084">
    <property type="entry name" value="Short-chain dehydrogenase reductase"/>
    <property type="match status" value="1"/>
</dbReference>
<dbReference type="RefSeq" id="WP_128955134.1">
    <property type="nucleotide sequence ID" value="NZ_BMHC01000007.1"/>
</dbReference>
<evidence type="ECO:0000313" key="3">
    <source>
        <dbReference type="EMBL" id="QOZ64595.1"/>
    </source>
</evidence>
<dbReference type="InterPro" id="IPR002347">
    <property type="entry name" value="SDR_fam"/>
</dbReference>
<dbReference type="OrthoDB" id="9793325at2"/>
<evidence type="ECO:0000313" key="4">
    <source>
        <dbReference type="Proteomes" id="UP000593880"/>
    </source>
</evidence>
<organism evidence="2 5">
    <name type="scientific">Bradyrhizobium guangdongense</name>
    <dbReference type="NCBI Taxonomy" id="1325090"/>
    <lineage>
        <taxon>Bacteria</taxon>
        <taxon>Pseudomonadati</taxon>
        <taxon>Pseudomonadota</taxon>
        <taxon>Alphaproteobacteria</taxon>
        <taxon>Hyphomicrobiales</taxon>
        <taxon>Nitrobacteraceae</taxon>
        <taxon>Bradyrhizobium</taxon>
    </lineage>
</organism>
<dbReference type="EMBL" id="CP030058">
    <property type="protein sequence ID" value="QOZ64595.1"/>
    <property type="molecule type" value="Genomic_DNA"/>
</dbReference>
<keyword evidence="4" id="KW-1185">Reference proteome</keyword>
<dbReference type="AlphaFoldDB" id="A0A410VI55"/>
<dbReference type="InterPro" id="IPR050259">
    <property type="entry name" value="SDR"/>
</dbReference>
<proteinExistence type="inferred from homology"/>
<dbReference type="Gene3D" id="3.40.50.720">
    <property type="entry name" value="NAD(P)-binding Rossmann-like Domain"/>
    <property type="match status" value="1"/>
</dbReference>
<dbReference type="SUPFAM" id="SSF51735">
    <property type="entry name" value="NAD(P)-binding Rossmann-fold domains"/>
    <property type="match status" value="1"/>
</dbReference>
<dbReference type="PRINTS" id="PR00080">
    <property type="entry name" value="SDRFAMILY"/>
</dbReference>
<geneLocation type="plasmid" evidence="3 4">
    <name>unnamed</name>
</geneLocation>
<evidence type="ECO:0000313" key="2">
    <source>
        <dbReference type="EMBL" id="GGI25701.1"/>
    </source>
</evidence>
<dbReference type="Pfam" id="PF13561">
    <property type="entry name" value="adh_short_C2"/>
    <property type="match status" value="1"/>
</dbReference>
<sequence length="259" mass="27170">MQISLKSRTAIVTGGSRGIGRAIALAFAEAGASVAILARDKQQVSDTADQISSTTGQRVIGISCDLGNKLQIDQAWSRLSPDFSHVDVLVNNAGNAAHEPISGVEWDALQSDFMLKVGGALYLTQRCLSGMRARRWGRVVNILSIAAKAGTGAAPSALSRAAGLSMTKLLANECAPDNVLINAICLGSIETDQWKRMHRSTAPQASYEDFVLQKGKSVRLGRLGTVTEVANVACFLASDLASFVTGTAINVDGGNCPVP</sequence>
<dbReference type="PRINTS" id="PR00081">
    <property type="entry name" value="GDHRDH"/>
</dbReference>
<reference evidence="3 4" key="2">
    <citation type="submission" date="2018-06" db="EMBL/GenBank/DDBJ databases">
        <title>Comparative genomics of rhizobia nodulating Arachis hypogaea in China.</title>
        <authorList>
            <person name="Li Y."/>
        </authorList>
    </citation>
    <scope>NUCLEOTIDE SEQUENCE [LARGE SCALE GENOMIC DNA]</scope>
    <source>
        <strain evidence="3 4">CCBAU 51658</strain>
        <plasmid evidence="3 4">unnamed</plasmid>
    </source>
</reference>
<dbReference type="Proteomes" id="UP000593880">
    <property type="component" value="Plasmid unnamed"/>
</dbReference>
<dbReference type="Proteomes" id="UP000625079">
    <property type="component" value="Unassembled WGS sequence"/>
</dbReference>
<dbReference type="EMBL" id="BMHC01000007">
    <property type="protein sequence ID" value="GGI25701.1"/>
    <property type="molecule type" value="Genomic_DNA"/>
</dbReference>
<evidence type="ECO:0000256" key="1">
    <source>
        <dbReference type="ARBA" id="ARBA00006484"/>
    </source>
</evidence>
<dbReference type="PANTHER" id="PTHR42879">
    <property type="entry name" value="3-OXOACYL-(ACYL-CARRIER-PROTEIN) REDUCTASE"/>
    <property type="match status" value="1"/>
</dbReference>
<keyword evidence="3" id="KW-0614">Plasmid</keyword>
<comment type="similarity">
    <text evidence="1">Belongs to the short-chain dehydrogenases/reductases (SDR) family.</text>
</comment>
<dbReference type="PANTHER" id="PTHR42879:SF2">
    <property type="entry name" value="3-OXOACYL-[ACYL-CARRIER-PROTEIN] REDUCTASE FABG"/>
    <property type="match status" value="1"/>
</dbReference>
<name>A0A410VI55_9BRAD</name>
<reference evidence="2" key="3">
    <citation type="submission" date="2022-12" db="EMBL/GenBank/DDBJ databases">
        <authorList>
            <person name="Sun Q."/>
            <person name="Zhou Y."/>
        </authorList>
    </citation>
    <scope>NUCLEOTIDE SEQUENCE</scope>
    <source>
        <strain evidence="2">CGMCC 1.15034</strain>
    </source>
</reference>